<dbReference type="AlphaFoldDB" id="A0A101GL13"/>
<accession>A0A101GL13</accession>
<name>A0A101GL13_9EURY</name>
<sequence length="329" mass="36611">MTGIRDLVVVICILVSCTIATVSGGELEGADPAWIDGTPLILAVHEDRGDPSRNATDDTGRREEAADTFMPGDTKTFICTDFVTLEDYTINATCEATGEHCYLFAEENLTVAESEIRGLVETFDRVVYPTVTGTFGNETGVDGESRIFILLCDIRDGPGDNATDLFVAGYFDGSTANNLDMLFLDADARESEVRSTLAHEFQHLVHHSHDPYERTWVEEGCSGYAEFLCFDTENRAKVRAFNRRPDTPLAVTDGQWTRSEGETNQAHYGASFLWTLYLAENFGDRWETRRRGHSSRTSWRRTLPGCGGSTQRSRCTVFRSRSRTYSSAG</sequence>
<evidence type="ECO:0000313" key="2">
    <source>
        <dbReference type="Proteomes" id="UP000054323"/>
    </source>
</evidence>
<reference evidence="2" key="1">
    <citation type="journal article" date="2015" name="MBio">
        <title>Genome-Resolved Metagenomic Analysis Reveals Roles for Candidate Phyla and Other Microbial Community Members in Biogeochemical Transformations in Oil Reservoirs.</title>
        <authorList>
            <person name="Hu P."/>
            <person name="Tom L."/>
            <person name="Singh A."/>
            <person name="Thomas B.C."/>
            <person name="Baker B.J."/>
            <person name="Piceno Y.M."/>
            <person name="Andersen G.L."/>
            <person name="Banfield J.F."/>
        </authorList>
    </citation>
    <scope>NUCLEOTIDE SEQUENCE [LARGE SCALE GENOMIC DNA]</scope>
</reference>
<protein>
    <submittedName>
        <fullName evidence="1">Uncharacterized protein</fullName>
    </submittedName>
</protein>
<dbReference type="PATRIC" id="fig|2198.4.peg.56"/>
<evidence type="ECO:0000313" key="1">
    <source>
        <dbReference type="EMBL" id="KUK60364.1"/>
    </source>
</evidence>
<organism evidence="1 2">
    <name type="scientific">Methanoculleus marisnigri</name>
    <dbReference type="NCBI Taxonomy" id="2198"/>
    <lineage>
        <taxon>Archaea</taxon>
        <taxon>Methanobacteriati</taxon>
        <taxon>Methanobacteriota</taxon>
        <taxon>Stenosarchaea group</taxon>
        <taxon>Methanomicrobia</taxon>
        <taxon>Methanomicrobiales</taxon>
        <taxon>Methanomicrobiaceae</taxon>
        <taxon>Methanoculleus</taxon>
    </lineage>
</organism>
<dbReference type="PROSITE" id="PS51257">
    <property type="entry name" value="PROKAR_LIPOPROTEIN"/>
    <property type="match status" value="1"/>
</dbReference>
<dbReference type="EMBL" id="LGGD01000237">
    <property type="protein sequence ID" value="KUK60364.1"/>
    <property type="molecule type" value="Genomic_DNA"/>
</dbReference>
<gene>
    <name evidence="1" type="ORF">XD82_1636</name>
</gene>
<dbReference type="Proteomes" id="UP000054323">
    <property type="component" value="Unassembled WGS sequence"/>
</dbReference>
<comment type="caution">
    <text evidence="1">The sequence shown here is derived from an EMBL/GenBank/DDBJ whole genome shotgun (WGS) entry which is preliminary data.</text>
</comment>
<proteinExistence type="predicted"/>